<protein>
    <submittedName>
        <fullName evidence="2">Uncharacterized protein</fullName>
    </submittedName>
</protein>
<evidence type="ECO:0000256" key="1">
    <source>
        <dbReference type="SAM" id="Coils"/>
    </source>
</evidence>
<dbReference type="OrthoDB" id="2652450at2"/>
<dbReference type="STRING" id="1462996.AWM70_17315"/>
<dbReference type="AlphaFoldDB" id="A0A1B1N407"/>
<gene>
    <name evidence="2" type="ORF">AWM70_17315</name>
</gene>
<organism evidence="2 3">
    <name type="scientific">Paenibacillus yonginensis</name>
    <dbReference type="NCBI Taxonomy" id="1462996"/>
    <lineage>
        <taxon>Bacteria</taxon>
        <taxon>Bacillati</taxon>
        <taxon>Bacillota</taxon>
        <taxon>Bacilli</taxon>
        <taxon>Bacillales</taxon>
        <taxon>Paenibacillaceae</taxon>
        <taxon>Paenibacillus</taxon>
    </lineage>
</organism>
<proteinExistence type="predicted"/>
<dbReference type="Proteomes" id="UP000092573">
    <property type="component" value="Chromosome"/>
</dbReference>
<dbReference type="RefSeq" id="WP_068698476.1">
    <property type="nucleotide sequence ID" value="NZ_CP014167.1"/>
</dbReference>
<keyword evidence="1" id="KW-0175">Coiled coil</keyword>
<dbReference type="KEGG" id="pyg:AWM70_17315"/>
<sequence>MKPILSRPQLNYTKAKTKFEDRAKVLEKKIEETQKLQEITEEVMEGLVLETGFHDAYVALTQAENELIEWSRVTMKHEKEYKDNKEAIDNFYSNVNASPELRAQLINLAMKVR</sequence>
<feature type="coiled-coil region" evidence="1">
    <location>
        <begin position="16"/>
        <end position="43"/>
    </location>
</feature>
<evidence type="ECO:0000313" key="3">
    <source>
        <dbReference type="Proteomes" id="UP000092573"/>
    </source>
</evidence>
<accession>A0A1B1N407</accession>
<name>A0A1B1N407_9BACL</name>
<dbReference type="EMBL" id="CP014167">
    <property type="protein sequence ID" value="ANS76125.1"/>
    <property type="molecule type" value="Genomic_DNA"/>
</dbReference>
<keyword evidence="3" id="KW-1185">Reference proteome</keyword>
<reference evidence="2 3" key="1">
    <citation type="submission" date="2016-01" db="EMBL/GenBank/DDBJ databases">
        <title>Complete Genome Sequence of Paenibacillus yonginensis DCY84, a novel Plant Growth-Promoting Bacteria with Elicitation of Induced Systemic Resistance.</title>
        <authorList>
            <person name="Kim Y.J."/>
            <person name="Yang D.C."/>
            <person name="Sukweenadhi J."/>
        </authorList>
    </citation>
    <scope>NUCLEOTIDE SEQUENCE [LARGE SCALE GENOMIC DNA]</scope>
    <source>
        <strain evidence="2 3">DCY84</strain>
    </source>
</reference>
<evidence type="ECO:0000313" key="2">
    <source>
        <dbReference type="EMBL" id="ANS76125.1"/>
    </source>
</evidence>